<dbReference type="InterPro" id="IPR010982">
    <property type="entry name" value="Lambda_DNA-bd_dom_sf"/>
</dbReference>
<dbReference type="SUPFAM" id="SSF47413">
    <property type="entry name" value="lambda repressor-like DNA-binding domains"/>
    <property type="match status" value="1"/>
</dbReference>
<dbReference type="RefSeq" id="WP_055267723.1">
    <property type="nucleotide sequence ID" value="NZ_CZAL01000017.1"/>
</dbReference>
<dbReference type="EMBL" id="JAFHBD010000061">
    <property type="protein sequence ID" value="MBN2954275.1"/>
    <property type="molecule type" value="Genomic_DNA"/>
</dbReference>
<evidence type="ECO:0000313" key="2">
    <source>
        <dbReference type="EMBL" id="CUP80173.1"/>
    </source>
</evidence>
<dbReference type="SMART" id="SM00530">
    <property type="entry name" value="HTH_XRE"/>
    <property type="match status" value="1"/>
</dbReference>
<reference evidence="2 4" key="1">
    <citation type="submission" date="2015-09" db="EMBL/GenBank/DDBJ databases">
        <authorList>
            <consortium name="Pathogen Informatics"/>
        </authorList>
    </citation>
    <scope>NUCLEOTIDE SEQUENCE [LARGE SCALE GENOMIC DNA]</scope>
    <source>
        <strain evidence="2 4">2789STDY5834885</strain>
    </source>
</reference>
<dbReference type="Pfam" id="PF01381">
    <property type="entry name" value="HTH_3"/>
    <property type="match status" value="1"/>
</dbReference>
<reference evidence="3" key="2">
    <citation type="submission" date="2021-02" db="EMBL/GenBank/DDBJ databases">
        <title>Metagenome-assembled genomes from human diarrheal sample B26.</title>
        <authorList>
            <person name="Ateba T.P."/>
            <person name="Alayande K.A."/>
            <person name="Mwanza M."/>
        </authorList>
    </citation>
    <scope>NUCLEOTIDE SEQUENCE</scope>
    <source>
        <strain evidence="3">06WH</strain>
    </source>
</reference>
<feature type="domain" description="HTH cro/C1-type" evidence="1">
    <location>
        <begin position="16"/>
        <end position="71"/>
    </location>
</feature>
<name>A0A174R3T1_9FIRM</name>
<evidence type="ECO:0000313" key="4">
    <source>
        <dbReference type="Proteomes" id="UP000095709"/>
    </source>
</evidence>
<dbReference type="GO" id="GO:0003677">
    <property type="term" value="F:DNA binding"/>
    <property type="evidence" value="ECO:0007669"/>
    <property type="project" value="InterPro"/>
</dbReference>
<dbReference type="Gene3D" id="1.10.260.40">
    <property type="entry name" value="lambda repressor-like DNA-binding domains"/>
    <property type="match status" value="1"/>
</dbReference>
<dbReference type="AlphaFoldDB" id="A0A174R3T1"/>
<dbReference type="InterPro" id="IPR001387">
    <property type="entry name" value="Cro/C1-type_HTH"/>
</dbReference>
<proteinExistence type="predicted"/>
<accession>A0A174R3T1</accession>
<evidence type="ECO:0000259" key="1">
    <source>
        <dbReference type="PROSITE" id="PS50943"/>
    </source>
</evidence>
<dbReference type="EMBL" id="CZAL01000017">
    <property type="protein sequence ID" value="CUP80173.1"/>
    <property type="molecule type" value="Genomic_DNA"/>
</dbReference>
<dbReference type="CDD" id="cd00093">
    <property type="entry name" value="HTH_XRE"/>
    <property type="match status" value="1"/>
</dbReference>
<protein>
    <submittedName>
        <fullName evidence="2 3">Helix-turn-helix</fullName>
    </submittedName>
</protein>
<organism evidence="2 4">
    <name type="scientific">Fusicatenibacter saccharivorans</name>
    <dbReference type="NCBI Taxonomy" id="1150298"/>
    <lineage>
        <taxon>Bacteria</taxon>
        <taxon>Bacillati</taxon>
        <taxon>Bacillota</taxon>
        <taxon>Clostridia</taxon>
        <taxon>Lachnospirales</taxon>
        <taxon>Lachnospiraceae</taxon>
        <taxon>Fusicatenibacter</taxon>
    </lineage>
</organism>
<gene>
    <name evidence="2" type="ORF">ERS852498_02855</name>
    <name evidence="3" type="ORF">JTJ23_11955</name>
</gene>
<dbReference type="Proteomes" id="UP000095709">
    <property type="component" value="Unassembled WGS sequence"/>
</dbReference>
<evidence type="ECO:0000313" key="3">
    <source>
        <dbReference type="EMBL" id="MBN2954275.1"/>
    </source>
</evidence>
<sequence length="84" mass="9237">MMAIPSIDMEATGRNITRLRQQAGLTVRDLQEIFGFTTPQAIYKWQHGTAMPAIDNLVVLAAVLNVSINEIVIVETRELVLASA</sequence>
<dbReference type="Proteomes" id="UP000737612">
    <property type="component" value="Unassembled WGS sequence"/>
</dbReference>
<dbReference type="PROSITE" id="PS50943">
    <property type="entry name" value="HTH_CROC1"/>
    <property type="match status" value="1"/>
</dbReference>